<dbReference type="GO" id="GO:0006082">
    <property type="term" value="P:organic acid metabolic process"/>
    <property type="evidence" value="ECO:0000318"/>
    <property type="project" value="GO_Central"/>
</dbReference>
<protein>
    <submittedName>
        <fullName evidence="10">Cytochrome P450 305A1</fullName>
    </submittedName>
</protein>
<dbReference type="OMA" id="WCLIAGE"/>
<gene>
    <name evidence="10" type="primary">AUGUSTUS-3.0.2_02552</name>
    <name evidence="10" type="ORF">TcasGA2_TC002552</name>
</gene>
<name>D6WFY5_TRICA</name>
<dbReference type="Pfam" id="PF00067">
    <property type="entry name" value="p450"/>
    <property type="match status" value="1"/>
</dbReference>
<dbReference type="SUPFAM" id="SSF48264">
    <property type="entry name" value="Cytochrome P450"/>
    <property type="match status" value="1"/>
</dbReference>
<dbReference type="GO" id="GO:0008395">
    <property type="term" value="F:steroid hydroxylase activity"/>
    <property type="evidence" value="ECO:0000318"/>
    <property type="project" value="GO_Central"/>
</dbReference>
<dbReference type="InterPro" id="IPR002401">
    <property type="entry name" value="Cyt_P450_E_grp-I"/>
</dbReference>
<reference evidence="10 11" key="2">
    <citation type="journal article" date="2010" name="Nucleic Acids Res.">
        <title>BeetleBase in 2010: revisions to provide comprehensive genomic information for Tribolium castaneum.</title>
        <authorList>
            <person name="Kim H.S."/>
            <person name="Murphy T."/>
            <person name="Xia J."/>
            <person name="Caragea D."/>
            <person name="Park Y."/>
            <person name="Beeman R.W."/>
            <person name="Lorenzen M.D."/>
            <person name="Butcher S."/>
            <person name="Manak J.R."/>
            <person name="Brown S.J."/>
        </authorList>
    </citation>
    <scope>GENOME REANNOTATION</scope>
    <source>
        <strain evidence="10 11">Georgia GA2</strain>
    </source>
</reference>
<dbReference type="GO" id="GO:0005506">
    <property type="term" value="F:iron ion binding"/>
    <property type="evidence" value="ECO:0007669"/>
    <property type="project" value="InterPro"/>
</dbReference>
<feature type="signal peptide" evidence="9">
    <location>
        <begin position="1"/>
        <end position="18"/>
    </location>
</feature>
<evidence type="ECO:0000256" key="3">
    <source>
        <dbReference type="ARBA" id="ARBA00022617"/>
    </source>
</evidence>
<comment type="similarity">
    <text evidence="2">Belongs to the cytochrome P450 family.</text>
</comment>
<organism evidence="10 11">
    <name type="scientific">Tribolium castaneum</name>
    <name type="common">Red flour beetle</name>
    <dbReference type="NCBI Taxonomy" id="7070"/>
    <lineage>
        <taxon>Eukaryota</taxon>
        <taxon>Metazoa</taxon>
        <taxon>Ecdysozoa</taxon>
        <taxon>Arthropoda</taxon>
        <taxon>Hexapoda</taxon>
        <taxon>Insecta</taxon>
        <taxon>Pterygota</taxon>
        <taxon>Neoptera</taxon>
        <taxon>Endopterygota</taxon>
        <taxon>Coleoptera</taxon>
        <taxon>Polyphaga</taxon>
        <taxon>Cucujiformia</taxon>
        <taxon>Tenebrionidae</taxon>
        <taxon>Tenebrionidae incertae sedis</taxon>
        <taxon>Tribolium</taxon>
    </lineage>
</organism>
<dbReference type="Proteomes" id="UP000007266">
    <property type="component" value="Linkage group 3"/>
</dbReference>
<evidence type="ECO:0000256" key="1">
    <source>
        <dbReference type="ARBA" id="ARBA00001971"/>
    </source>
</evidence>
<reference evidence="10 11" key="1">
    <citation type="journal article" date="2008" name="Nature">
        <title>The genome of the model beetle and pest Tribolium castaneum.</title>
        <authorList>
            <consortium name="Tribolium Genome Sequencing Consortium"/>
            <person name="Richards S."/>
            <person name="Gibbs R.A."/>
            <person name="Weinstock G.M."/>
            <person name="Brown S.J."/>
            <person name="Denell R."/>
            <person name="Beeman R.W."/>
            <person name="Gibbs R."/>
            <person name="Beeman R.W."/>
            <person name="Brown S.J."/>
            <person name="Bucher G."/>
            <person name="Friedrich M."/>
            <person name="Grimmelikhuijzen C.J."/>
            <person name="Klingler M."/>
            <person name="Lorenzen M."/>
            <person name="Richards S."/>
            <person name="Roth S."/>
            <person name="Schroder R."/>
            <person name="Tautz D."/>
            <person name="Zdobnov E.M."/>
            <person name="Muzny D."/>
            <person name="Gibbs R.A."/>
            <person name="Weinstock G.M."/>
            <person name="Attaway T."/>
            <person name="Bell S."/>
            <person name="Buhay C.J."/>
            <person name="Chandrabose M.N."/>
            <person name="Chavez D."/>
            <person name="Clerk-Blankenburg K.P."/>
            <person name="Cree A."/>
            <person name="Dao M."/>
            <person name="Davis C."/>
            <person name="Chacko J."/>
            <person name="Dinh H."/>
            <person name="Dugan-Rocha S."/>
            <person name="Fowler G."/>
            <person name="Garner T.T."/>
            <person name="Garnes J."/>
            <person name="Gnirke A."/>
            <person name="Hawes A."/>
            <person name="Hernandez J."/>
            <person name="Hines S."/>
            <person name="Holder M."/>
            <person name="Hume J."/>
            <person name="Jhangiani S.N."/>
            <person name="Joshi V."/>
            <person name="Khan Z.M."/>
            <person name="Jackson L."/>
            <person name="Kovar C."/>
            <person name="Kowis A."/>
            <person name="Lee S."/>
            <person name="Lewis L.R."/>
            <person name="Margolis J."/>
            <person name="Morgan M."/>
            <person name="Nazareth L.V."/>
            <person name="Nguyen N."/>
            <person name="Okwuonu G."/>
            <person name="Parker D."/>
            <person name="Richards S."/>
            <person name="Ruiz S.J."/>
            <person name="Santibanez J."/>
            <person name="Savard J."/>
            <person name="Scherer S.E."/>
            <person name="Schneider B."/>
            <person name="Sodergren E."/>
            <person name="Tautz D."/>
            <person name="Vattahil S."/>
            <person name="Villasana D."/>
            <person name="White C.S."/>
            <person name="Wright R."/>
            <person name="Park Y."/>
            <person name="Beeman R.W."/>
            <person name="Lord J."/>
            <person name="Oppert B."/>
            <person name="Lorenzen M."/>
            <person name="Brown S."/>
            <person name="Wang L."/>
            <person name="Savard J."/>
            <person name="Tautz D."/>
            <person name="Richards S."/>
            <person name="Weinstock G."/>
            <person name="Gibbs R.A."/>
            <person name="Liu Y."/>
            <person name="Worley K."/>
            <person name="Weinstock G."/>
            <person name="Elsik C.G."/>
            <person name="Reese J.T."/>
            <person name="Elhaik E."/>
            <person name="Landan G."/>
            <person name="Graur D."/>
            <person name="Arensburger P."/>
            <person name="Atkinson P."/>
            <person name="Beeman R.W."/>
            <person name="Beidler J."/>
            <person name="Brown S.J."/>
            <person name="Demuth J.P."/>
            <person name="Drury D.W."/>
            <person name="Du Y.Z."/>
            <person name="Fujiwara H."/>
            <person name="Lorenzen M."/>
            <person name="Maselli V."/>
            <person name="Osanai M."/>
            <person name="Park Y."/>
            <person name="Robertson H.M."/>
            <person name="Tu Z."/>
            <person name="Wang J.J."/>
            <person name="Wang S."/>
            <person name="Richards S."/>
            <person name="Song H."/>
            <person name="Zhang L."/>
            <person name="Sodergren E."/>
            <person name="Werner D."/>
            <person name="Stanke M."/>
            <person name="Morgenstern B."/>
            <person name="Solovyev V."/>
            <person name="Kosarev P."/>
            <person name="Brown G."/>
            <person name="Chen H.C."/>
            <person name="Ermolaeva O."/>
            <person name="Hlavina W."/>
            <person name="Kapustin Y."/>
            <person name="Kiryutin B."/>
            <person name="Kitts P."/>
            <person name="Maglott D."/>
            <person name="Pruitt K."/>
            <person name="Sapojnikov V."/>
            <person name="Souvorov A."/>
            <person name="Mackey A.J."/>
            <person name="Waterhouse R.M."/>
            <person name="Wyder S."/>
            <person name="Zdobnov E.M."/>
            <person name="Zdobnov E.M."/>
            <person name="Wyder S."/>
            <person name="Kriventseva E.V."/>
            <person name="Kadowaki T."/>
            <person name="Bork P."/>
            <person name="Aranda M."/>
            <person name="Bao R."/>
            <person name="Beermann A."/>
            <person name="Berns N."/>
            <person name="Bolognesi R."/>
            <person name="Bonneton F."/>
            <person name="Bopp D."/>
            <person name="Brown S.J."/>
            <person name="Bucher G."/>
            <person name="Butts T."/>
            <person name="Chaumot A."/>
            <person name="Denell R.E."/>
            <person name="Ferrier D.E."/>
            <person name="Friedrich M."/>
            <person name="Gordon C.M."/>
            <person name="Jindra M."/>
            <person name="Klingler M."/>
            <person name="Lan Q."/>
            <person name="Lattorff H.M."/>
            <person name="Laudet V."/>
            <person name="von Levetsow C."/>
            <person name="Liu Z."/>
            <person name="Lutz R."/>
            <person name="Lynch J.A."/>
            <person name="da Fonseca R.N."/>
            <person name="Posnien N."/>
            <person name="Reuter R."/>
            <person name="Roth S."/>
            <person name="Savard J."/>
            <person name="Schinko J.B."/>
            <person name="Schmitt C."/>
            <person name="Schoppmeier M."/>
            <person name="Schroder R."/>
            <person name="Shippy T.D."/>
            <person name="Simonnet F."/>
            <person name="Marques-Souza H."/>
            <person name="Tautz D."/>
            <person name="Tomoyasu Y."/>
            <person name="Trauner J."/>
            <person name="Van der Zee M."/>
            <person name="Vervoort M."/>
            <person name="Wittkopp N."/>
            <person name="Wimmer E.A."/>
            <person name="Yang X."/>
            <person name="Jones A.K."/>
            <person name="Sattelle D.B."/>
            <person name="Ebert P.R."/>
            <person name="Nelson D."/>
            <person name="Scott J.G."/>
            <person name="Beeman R.W."/>
            <person name="Muthukrishnan S."/>
            <person name="Kramer K.J."/>
            <person name="Arakane Y."/>
            <person name="Beeman R.W."/>
            <person name="Zhu Q."/>
            <person name="Hogenkamp D."/>
            <person name="Dixit R."/>
            <person name="Oppert B."/>
            <person name="Jiang H."/>
            <person name="Zou Z."/>
            <person name="Marshall J."/>
            <person name="Elpidina E."/>
            <person name="Vinokurov K."/>
            <person name="Oppert C."/>
            <person name="Zou Z."/>
            <person name="Evans J."/>
            <person name="Lu Z."/>
            <person name="Zhao P."/>
            <person name="Sumathipala N."/>
            <person name="Altincicek B."/>
            <person name="Vilcinskas A."/>
            <person name="Williams M."/>
            <person name="Hultmark D."/>
            <person name="Hetru C."/>
            <person name="Jiang H."/>
            <person name="Grimmelikhuijzen C.J."/>
            <person name="Hauser F."/>
            <person name="Cazzamali G."/>
            <person name="Williamson M."/>
            <person name="Park Y."/>
            <person name="Li B."/>
            <person name="Tanaka Y."/>
            <person name="Predel R."/>
            <person name="Neupert S."/>
            <person name="Schachtner J."/>
            <person name="Verleyen P."/>
            <person name="Raible F."/>
            <person name="Bork P."/>
            <person name="Friedrich M."/>
            <person name="Walden K.K."/>
            <person name="Robertson H.M."/>
            <person name="Angeli S."/>
            <person name="Foret S."/>
            <person name="Bucher G."/>
            <person name="Schuetz S."/>
            <person name="Maleszka R."/>
            <person name="Wimmer E.A."/>
            <person name="Beeman R.W."/>
            <person name="Lorenzen M."/>
            <person name="Tomoyasu Y."/>
            <person name="Miller S.C."/>
            <person name="Grossmann D."/>
            <person name="Bucher G."/>
        </authorList>
    </citation>
    <scope>NUCLEOTIDE SEQUENCE [LARGE SCALE GENOMIC DNA]</scope>
    <source>
        <strain evidence="10 11">Georgia GA2</strain>
    </source>
</reference>
<dbReference type="OrthoDB" id="3934656at2759"/>
<dbReference type="InterPro" id="IPR036396">
    <property type="entry name" value="Cyt_P450_sf"/>
</dbReference>
<dbReference type="EMBL" id="KQ971328">
    <property type="protein sequence ID" value="EFA01265.1"/>
    <property type="molecule type" value="Genomic_DNA"/>
</dbReference>
<dbReference type="GO" id="GO:0020037">
    <property type="term" value="F:heme binding"/>
    <property type="evidence" value="ECO:0000318"/>
    <property type="project" value="GO_Central"/>
</dbReference>
<dbReference type="PRINTS" id="PR00463">
    <property type="entry name" value="EP450I"/>
</dbReference>
<dbReference type="PhylomeDB" id="D6WFY5"/>
<dbReference type="GO" id="GO:0005737">
    <property type="term" value="C:cytoplasm"/>
    <property type="evidence" value="ECO:0000318"/>
    <property type="project" value="GO_Central"/>
</dbReference>
<dbReference type="InterPro" id="IPR001128">
    <property type="entry name" value="Cyt_P450"/>
</dbReference>
<dbReference type="GO" id="GO:0016712">
    <property type="term" value="F:oxidoreductase activity, acting on paired donors, with incorporation or reduction of molecular oxygen, reduced flavin or flavoprotein as one donor, and incorporation of one atom of oxygen"/>
    <property type="evidence" value="ECO:0000318"/>
    <property type="project" value="GO_Central"/>
</dbReference>
<dbReference type="PRINTS" id="PR00385">
    <property type="entry name" value="P450"/>
</dbReference>
<dbReference type="FunCoup" id="D6WFY5">
    <property type="interactions" value="21"/>
</dbReference>
<dbReference type="PANTHER" id="PTHR24300">
    <property type="entry name" value="CYTOCHROME P450 508A4-RELATED"/>
    <property type="match status" value="1"/>
</dbReference>
<dbReference type="PANTHER" id="PTHR24300:SF376">
    <property type="entry name" value="CYTOCHROME P450 15A1"/>
    <property type="match status" value="1"/>
</dbReference>
<dbReference type="KEGG" id="tca:658783"/>
<proteinExistence type="inferred from homology"/>
<dbReference type="Gene3D" id="1.10.630.10">
    <property type="entry name" value="Cytochrome P450"/>
    <property type="match status" value="1"/>
</dbReference>
<keyword evidence="6 8" id="KW-0408">Iron</keyword>
<keyword evidence="7" id="KW-0503">Monooxygenase</keyword>
<accession>D6WFY5</accession>
<dbReference type="FunFam" id="1.10.630.10:FF:000078">
    <property type="entry name" value="Probable cytochrome P450 515A1"/>
    <property type="match status" value="1"/>
</dbReference>
<evidence type="ECO:0000313" key="10">
    <source>
        <dbReference type="EMBL" id="EFA01265.1"/>
    </source>
</evidence>
<dbReference type="InParanoid" id="D6WFY5"/>
<dbReference type="AlphaFoldDB" id="D6WFY5"/>
<feature type="chain" id="PRO_5003089369" evidence="9">
    <location>
        <begin position="19"/>
        <end position="493"/>
    </location>
</feature>
<evidence type="ECO:0000256" key="7">
    <source>
        <dbReference type="ARBA" id="ARBA00023033"/>
    </source>
</evidence>
<evidence type="ECO:0000256" key="9">
    <source>
        <dbReference type="SAM" id="SignalP"/>
    </source>
</evidence>
<evidence type="ECO:0000256" key="8">
    <source>
        <dbReference type="PIRSR" id="PIRSR602401-1"/>
    </source>
</evidence>
<keyword evidence="4 8" id="KW-0479">Metal-binding</keyword>
<evidence type="ECO:0000256" key="5">
    <source>
        <dbReference type="ARBA" id="ARBA00023002"/>
    </source>
</evidence>
<sequence>MWLAVLLFFVFVVTYVIQQVKKPPNFPPGPYWLPFVGNLPQLKKLSKKLGGQHLALSHLAKEYNTNVLGLKLGKDYVVTVFTYPLIRDVLISEEFEGRPDNFFLRLRCMGQKRGITCTEGEEWNTLRNFVNRHLRNLGFGKKPMEKMIQDEICDILTILKKDGSDIQVDKFLAPCVLSVIWTLITGEKISRENNQLDELLDLFNLRSKAFDMTGGTLTQYPWLRYFLPEWSGFNLIKSVNTSLKNLFMKYIREHKDGWFEGRNEDLIYRYISEMKTNTEASKYFTDDHLVMVCVDLFIGGAQTTSRTLGFAFLMMIMYPEVQKKVQEQIDKHYDKNSSIEYSDRYKLPYVEAVLLETIRYRYVVPIGGPRRVTKNTTLDGYYLPKNTTVLISFYSINNDPENWQNPEIFNPERFLDEKGSLLPDEKLIPFALGRRRCVGEILAKNCIFLLFVEILRRYNVSLAPGSKPPTGKPIAGITLSPESYRVKFTERSL</sequence>
<keyword evidence="9" id="KW-0732">Signal</keyword>
<dbReference type="eggNOG" id="KOG0156">
    <property type="taxonomic scope" value="Eukaryota"/>
</dbReference>
<dbReference type="CDD" id="cd20651">
    <property type="entry name" value="CYP15A1-like"/>
    <property type="match status" value="1"/>
</dbReference>
<keyword evidence="11" id="KW-1185">Reference proteome</keyword>
<comment type="cofactor">
    <cofactor evidence="1 8">
        <name>heme</name>
        <dbReference type="ChEBI" id="CHEBI:30413"/>
    </cofactor>
</comment>
<evidence type="ECO:0000313" key="11">
    <source>
        <dbReference type="Proteomes" id="UP000007266"/>
    </source>
</evidence>
<dbReference type="GO" id="GO:0006805">
    <property type="term" value="P:xenobiotic metabolic process"/>
    <property type="evidence" value="ECO:0000318"/>
    <property type="project" value="GO_Central"/>
</dbReference>
<evidence type="ECO:0000256" key="6">
    <source>
        <dbReference type="ARBA" id="ARBA00023004"/>
    </source>
</evidence>
<dbReference type="STRING" id="7070.D6WFY5"/>
<dbReference type="GO" id="GO:0008202">
    <property type="term" value="P:steroid metabolic process"/>
    <property type="evidence" value="ECO:0000318"/>
    <property type="project" value="GO_Central"/>
</dbReference>
<feature type="binding site" description="axial binding residue" evidence="8">
    <location>
        <position position="437"/>
    </location>
    <ligand>
        <name>heme</name>
        <dbReference type="ChEBI" id="CHEBI:30413"/>
    </ligand>
    <ligandPart>
        <name>Fe</name>
        <dbReference type="ChEBI" id="CHEBI:18248"/>
    </ligandPart>
</feature>
<dbReference type="HOGENOM" id="CLU_001570_22_0_1"/>
<keyword evidence="3 8" id="KW-0349">Heme</keyword>
<dbReference type="InterPro" id="IPR050182">
    <property type="entry name" value="Cytochrome_P450_fam2"/>
</dbReference>
<evidence type="ECO:0000256" key="2">
    <source>
        <dbReference type="ARBA" id="ARBA00010617"/>
    </source>
</evidence>
<evidence type="ECO:0000256" key="4">
    <source>
        <dbReference type="ARBA" id="ARBA00022723"/>
    </source>
</evidence>
<keyword evidence="5" id="KW-0560">Oxidoreductase</keyword>